<dbReference type="AlphaFoldDB" id="A0A0D0VH15"/>
<feature type="region of interest" description="Disordered" evidence="1">
    <location>
        <begin position="81"/>
        <end position="140"/>
    </location>
</feature>
<sequence>MPFRKAPCLSKPIIQFKLPFSSFSYPPCTPPERGTPAQTPGLTMSQTARPRAMAVSFMIVTPPGQYSTQFPSLYPTEYPAEAVIDESSESDDQSVEDLTSLVTENEDGQERRWGGKGQEPLEKDAICPGAPKLSSIDLPN</sequence>
<organism evidence="2">
    <name type="scientific">Cryptococcus bacillisporus CA1280</name>
    <dbReference type="NCBI Taxonomy" id="1296109"/>
    <lineage>
        <taxon>Eukaryota</taxon>
        <taxon>Fungi</taxon>
        <taxon>Dikarya</taxon>
        <taxon>Basidiomycota</taxon>
        <taxon>Agaricomycotina</taxon>
        <taxon>Tremellomycetes</taxon>
        <taxon>Tremellales</taxon>
        <taxon>Cryptococcaceae</taxon>
        <taxon>Cryptococcus</taxon>
        <taxon>Cryptococcus gattii species complex</taxon>
    </lineage>
</organism>
<dbReference type="HOGENOM" id="CLU_1835090_0_0_1"/>
<evidence type="ECO:0000256" key="1">
    <source>
        <dbReference type="SAM" id="MobiDB-lite"/>
    </source>
</evidence>
<accession>A0A0D0VH15</accession>
<dbReference type="OrthoDB" id="2572873at2759"/>
<feature type="compositionally biased region" description="Basic and acidic residues" evidence="1">
    <location>
        <begin position="108"/>
        <end position="125"/>
    </location>
</feature>
<reference evidence="2" key="1">
    <citation type="submission" date="2015-01" db="EMBL/GenBank/DDBJ databases">
        <title>The Genome Sequence of Cryptococcus gattii CA1280.</title>
        <authorList>
            <consortium name="The Broad Institute Genomics Platform"/>
            <person name="Cuomo C."/>
            <person name="Litvintseva A."/>
            <person name="Chen Y."/>
            <person name="Heitman J."/>
            <person name="Sun S."/>
            <person name="Springer D."/>
            <person name="Dromer F."/>
            <person name="Young S."/>
            <person name="Zeng Q."/>
            <person name="Gargeya S."/>
            <person name="Abouelleil A."/>
            <person name="Alvarado L."/>
            <person name="Chapman S.B."/>
            <person name="Gainer-Dewar J."/>
            <person name="Goldberg J."/>
            <person name="Griggs A."/>
            <person name="Gujja S."/>
            <person name="Hansen M."/>
            <person name="Howarth C."/>
            <person name="Imamovic A."/>
            <person name="Larimer J."/>
            <person name="Murphy C."/>
            <person name="Naylor J."/>
            <person name="Pearson M."/>
            <person name="Priest M."/>
            <person name="Roberts A."/>
            <person name="Saif S."/>
            <person name="Shea T."/>
            <person name="Sykes S."/>
            <person name="Wortman J."/>
            <person name="Nusbaum C."/>
            <person name="Birren B."/>
        </authorList>
    </citation>
    <scope>NUCLEOTIDE SEQUENCE [LARGE SCALE GENOMIC DNA]</scope>
    <source>
        <strain evidence="2">CA1280</strain>
    </source>
</reference>
<evidence type="ECO:0000313" key="2">
    <source>
        <dbReference type="EMBL" id="KIR45829.1"/>
    </source>
</evidence>
<feature type="compositionally biased region" description="Acidic residues" evidence="1">
    <location>
        <begin position="83"/>
        <end position="95"/>
    </location>
</feature>
<dbReference type="EMBL" id="KN847986">
    <property type="protein sequence ID" value="KIR45829.1"/>
    <property type="molecule type" value="Genomic_DNA"/>
</dbReference>
<protein>
    <submittedName>
        <fullName evidence="2">Uncharacterized protein</fullName>
    </submittedName>
</protein>
<gene>
    <name evidence="2" type="ORF">I312_04799</name>
</gene>
<name>A0A0D0VH15_CRYGA</name>
<proteinExistence type="predicted"/>